<dbReference type="Proteomes" id="UP000327157">
    <property type="component" value="Chromosome 10"/>
</dbReference>
<reference evidence="2 3" key="1">
    <citation type="submission" date="2019-09" db="EMBL/GenBank/DDBJ databases">
        <authorList>
            <person name="Ou C."/>
        </authorList>
    </citation>
    <scope>NUCLEOTIDE SEQUENCE [LARGE SCALE GENOMIC DNA]</scope>
    <source>
        <strain evidence="2">S2</strain>
        <tissue evidence="2">Leaf</tissue>
    </source>
</reference>
<dbReference type="AlphaFoldDB" id="A0A5N5FE88"/>
<evidence type="ECO:0000313" key="3">
    <source>
        <dbReference type="Proteomes" id="UP000327157"/>
    </source>
</evidence>
<evidence type="ECO:0000313" key="2">
    <source>
        <dbReference type="EMBL" id="KAB2601277.1"/>
    </source>
</evidence>
<proteinExistence type="predicted"/>
<name>A0A5N5FE88_9ROSA</name>
<evidence type="ECO:0000256" key="1">
    <source>
        <dbReference type="SAM" id="MobiDB-lite"/>
    </source>
</evidence>
<protein>
    <submittedName>
        <fullName evidence="2">Uncharacterized protein</fullName>
    </submittedName>
</protein>
<comment type="caution">
    <text evidence="2">The sequence shown here is derived from an EMBL/GenBank/DDBJ whole genome shotgun (WGS) entry which is preliminary data.</text>
</comment>
<gene>
    <name evidence="2" type="ORF">D8674_002282</name>
</gene>
<feature type="region of interest" description="Disordered" evidence="1">
    <location>
        <begin position="1"/>
        <end position="85"/>
    </location>
</feature>
<keyword evidence="3" id="KW-1185">Reference proteome</keyword>
<reference evidence="2 3" key="3">
    <citation type="submission" date="2019-11" db="EMBL/GenBank/DDBJ databases">
        <title>A de novo genome assembly of a pear dwarfing rootstock.</title>
        <authorList>
            <person name="Wang F."/>
            <person name="Wang J."/>
            <person name="Li S."/>
            <person name="Zhang Y."/>
            <person name="Fang M."/>
            <person name="Ma L."/>
            <person name="Zhao Y."/>
            <person name="Jiang S."/>
        </authorList>
    </citation>
    <scope>NUCLEOTIDE SEQUENCE [LARGE SCALE GENOMIC DNA]</scope>
    <source>
        <strain evidence="2">S2</strain>
        <tissue evidence="2">Leaf</tissue>
    </source>
</reference>
<reference evidence="3" key="2">
    <citation type="submission" date="2019-10" db="EMBL/GenBank/DDBJ databases">
        <title>A de novo genome assembly of a pear dwarfing rootstock.</title>
        <authorList>
            <person name="Wang F."/>
            <person name="Wang J."/>
            <person name="Li S."/>
            <person name="Zhang Y."/>
            <person name="Fang M."/>
            <person name="Ma L."/>
            <person name="Zhao Y."/>
            <person name="Jiang S."/>
        </authorList>
    </citation>
    <scope>NUCLEOTIDE SEQUENCE [LARGE SCALE GENOMIC DNA]</scope>
</reference>
<dbReference type="EMBL" id="SMOL01000695">
    <property type="protein sequence ID" value="KAB2601277.1"/>
    <property type="molecule type" value="Genomic_DNA"/>
</dbReference>
<feature type="compositionally biased region" description="Basic and acidic residues" evidence="1">
    <location>
        <begin position="24"/>
        <end position="50"/>
    </location>
</feature>
<organism evidence="2 3">
    <name type="scientific">Pyrus ussuriensis x Pyrus communis</name>
    <dbReference type="NCBI Taxonomy" id="2448454"/>
    <lineage>
        <taxon>Eukaryota</taxon>
        <taxon>Viridiplantae</taxon>
        <taxon>Streptophyta</taxon>
        <taxon>Embryophyta</taxon>
        <taxon>Tracheophyta</taxon>
        <taxon>Spermatophyta</taxon>
        <taxon>Magnoliopsida</taxon>
        <taxon>eudicotyledons</taxon>
        <taxon>Gunneridae</taxon>
        <taxon>Pentapetalae</taxon>
        <taxon>rosids</taxon>
        <taxon>fabids</taxon>
        <taxon>Rosales</taxon>
        <taxon>Rosaceae</taxon>
        <taxon>Amygdaloideae</taxon>
        <taxon>Maleae</taxon>
        <taxon>Pyrus</taxon>
    </lineage>
</organism>
<accession>A0A5N5FE88</accession>
<sequence length="85" mass="9486">MPMADGGRRRQRLMAEGGRRRQRLEKTAEADGRRREKTAEADGRRTEKTSEAPPNSEVSHKYESAKPHGVPSASGIAKMCINSHR</sequence>